<evidence type="ECO:0000313" key="1">
    <source>
        <dbReference type="EMBL" id="OGZ67618.1"/>
    </source>
</evidence>
<evidence type="ECO:0000313" key="2">
    <source>
        <dbReference type="Proteomes" id="UP000176421"/>
    </source>
</evidence>
<sequence>MINQTEIEFSRNLIKGKIAEVIFEQMMREEKRYTIIPFGYEHTMPMLAQYQHLVEIKHIIKNISEAPDFVLISEDKSKLFLVEIKYQSKLNIDKLKDHANKLLGKWECPWLFVVTPKGFYCGMSDWILKENSINELSENWVTKERQSKYLKLLKEFEK</sequence>
<protein>
    <submittedName>
        <fullName evidence="1">Uncharacterized protein</fullName>
    </submittedName>
</protein>
<reference evidence="1 2" key="1">
    <citation type="journal article" date="2016" name="Nat. Commun.">
        <title>Thousands of microbial genomes shed light on interconnected biogeochemical processes in an aquifer system.</title>
        <authorList>
            <person name="Anantharaman K."/>
            <person name="Brown C.T."/>
            <person name="Hug L.A."/>
            <person name="Sharon I."/>
            <person name="Castelle C.J."/>
            <person name="Probst A.J."/>
            <person name="Thomas B.C."/>
            <person name="Singh A."/>
            <person name="Wilkins M.J."/>
            <person name="Karaoz U."/>
            <person name="Brodie E.L."/>
            <person name="Williams K.H."/>
            <person name="Hubbard S.S."/>
            <person name="Banfield J.F."/>
        </authorList>
    </citation>
    <scope>NUCLEOTIDE SEQUENCE [LARGE SCALE GENOMIC DNA]</scope>
</reference>
<dbReference type="AlphaFoldDB" id="A0A1G2I0L9"/>
<proteinExistence type="predicted"/>
<organism evidence="1 2">
    <name type="scientific">Candidatus Staskawiczbacteria bacterium RIFCSPHIGHO2_02_FULL_34_9</name>
    <dbReference type="NCBI Taxonomy" id="1802206"/>
    <lineage>
        <taxon>Bacteria</taxon>
        <taxon>Candidatus Staskawicziibacteriota</taxon>
    </lineage>
</organism>
<dbReference type="EMBL" id="MHOS01000034">
    <property type="protein sequence ID" value="OGZ67618.1"/>
    <property type="molecule type" value="Genomic_DNA"/>
</dbReference>
<gene>
    <name evidence="1" type="ORF">A3D35_02515</name>
</gene>
<dbReference type="Proteomes" id="UP000176421">
    <property type="component" value="Unassembled WGS sequence"/>
</dbReference>
<comment type="caution">
    <text evidence="1">The sequence shown here is derived from an EMBL/GenBank/DDBJ whole genome shotgun (WGS) entry which is preliminary data.</text>
</comment>
<accession>A0A1G2I0L9</accession>
<name>A0A1G2I0L9_9BACT</name>
<dbReference type="STRING" id="1802206.A3D35_02515"/>